<name>A0ACB0KAS3_TRIPR</name>
<accession>A0ACB0KAS3</accession>
<keyword evidence="2" id="KW-1185">Reference proteome</keyword>
<comment type="caution">
    <text evidence="1">The sequence shown here is derived from an EMBL/GenBank/DDBJ whole genome shotgun (WGS) entry which is preliminary data.</text>
</comment>
<organism evidence="1 2">
    <name type="scientific">Trifolium pratense</name>
    <name type="common">Red clover</name>
    <dbReference type="NCBI Taxonomy" id="57577"/>
    <lineage>
        <taxon>Eukaryota</taxon>
        <taxon>Viridiplantae</taxon>
        <taxon>Streptophyta</taxon>
        <taxon>Embryophyta</taxon>
        <taxon>Tracheophyta</taxon>
        <taxon>Spermatophyta</taxon>
        <taxon>Magnoliopsida</taxon>
        <taxon>eudicotyledons</taxon>
        <taxon>Gunneridae</taxon>
        <taxon>Pentapetalae</taxon>
        <taxon>rosids</taxon>
        <taxon>fabids</taxon>
        <taxon>Fabales</taxon>
        <taxon>Fabaceae</taxon>
        <taxon>Papilionoideae</taxon>
        <taxon>50 kb inversion clade</taxon>
        <taxon>NPAAA clade</taxon>
        <taxon>Hologalegina</taxon>
        <taxon>IRL clade</taxon>
        <taxon>Trifolieae</taxon>
        <taxon>Trifolium</taxon>
    </lineage>
</organism>
<sequence>MDSSAAIRSSHCFMSHMQSSLQKSGVIPFQNVGWNFQSRPFGQSMTISHKHIDSHNKWKQTLVSCAKTTEAIDTTNSEASLGKKPLQTATFPNGFEALLLDVCDETQIAELKLKVGEFEMHMKRNIGEANSPISNISPATTPPPIPTKPMVDSVPSTPTLSSPNSSPAKTNAFVNDSHDKSLKLAELEASGIKNYVLVASPTVGSFQRGRTVKGKKQPPICKEGDIIKQGQVIGYLDQIGTSLPVKSDVAGQVVKLLLQDGEAVGYGDPLIAVLPSFN</sequence>
<evidence type="ECO:0000313" key="2">
    <source>
        <dbReference type="Proteomes" id="UP001177021"/>
    </source>
</evidence>
<dbReference type="EMBL" id="CASHSV030000206">
    <property type="protein sequence ID" value="CAJ2653473.1"/>
    <property type="molecule type" value="Genomic_DNA"/>
</dbReference>
<evidence type="ECO:0000313" key="1">
    <source>
        <dbReference type="EMBL" id="CAJ2653473.1"/>
    </source>
</evidence>
<gene>
    <name evidence="1" type="ORF">MILVUS5_LOCUS20817</name>
</gene>
<proteinExistence type="predicted"/>
<protein>
    <submittedName>
        <fullName evidence="1">Uncharacterized protein</fullName>
    </submittedName>
</protein>
<reference evidence="1" key="1">
    <citation type="submission" date="2023-10" db="EMBL/GenBank/DDBJ databases">
        <authorList>
            <person name="Rodriguez Cubillos JULIANA M."/>
            <person name="De Vega J."/>
        </authorList>
    </citation>
    <scope>NUCLEOTIDE SEQUENCE</scope>
</reference>
<dbReference type="Proteomes" id="UP001177021">
    <property type="component" value="Unassembled WGS sequence"/>
</dbReference>